<evidence type="ECO:0000313" key="2">
    <source>
        <dbReference type="EMBL" id="KAG7290287.1"/>
    </source>
</evidence>
<evidence type="ECO:0008006" key="4">
    <source>
        <dbReference type="Google" id="ProtNLM"/>
    </source>
</evidence>
<organism evidence="2 3">
    <name type="scientific">Staphylotrichum longicolle</name>
    <dbReference type="NCBI Taxonomy" id="669026"/>
    <lineage>
        <taxon>Eukaryota</taxon>
        <taxon>Fungi</taxon>
        <taxon>Dikarya</taxon>
        <taxon>Ascomycota</taxon>
        <taxon>Pezizomycotina</taxon>
        <taxon>Sordariomycetes</taxon>
        <taxon>Sordariomycetidae</taxon>
        <taxon>Sordariales</taxon>
        <taxon>Chaetomiaceae</taxon>
        <taxon>Staphylotrichum</taxon>
    </lineage>
</organism>
<sequence length="203" mass="22044">MYLTAATAIAALAATGAVASRTTPTRRDDGDDRNPDVAIFPPFDTYSNWAICKGRITKNRFPNLQAPTDDGGCVRYFQGIDITGVVTEKHFFAKDGFVSACDCVAECLLRPGNCTNWVWKHAFMDGDDGKRSCTLYSSPNLPANVTLAYDTGRSTGFDLLQPTNNPQAGANAPLTTFDKEGMNPDTYGVSGFAVQDQNNRQYC</sequence>
<dbReference type="Proteomes" id="UP001197093">
    <property type="component" value="Unassembled WGS sequence"/>
</dbReference>
<name>A0AAD4F2G6_9PEZI</name>
<feature type="signal peptide" evidence="1">
    <location>
        <begin position="1"/>
        <end position="19"/>
    </location>
</feature>
<proteinExistence type="predicted"/>
<protein>
    <recommendedName>
        <fullName evidence="4">Apple domain-containing protein</fullName>
    </recommendedName>
</protein>
<dbReference type="EMBL" id="JAHCVI010000001">
    <property type="protein sequence ID" value="KAG7290287.1"/>
    <property type="molecule type" value="Genomic_DNA"/>
</dbReference>
<dbReference type="AlphaFoldDB" id="A0AAD4F2G6"/>
<keyword evidence="1" id="KW-0732">Signal</keyword>
<gene>
    <name evidence="2" type="ORF">NEMBOFW57_000286</name>
</gene>
<accession>A0AAD4F2G6</accession>
<reference evidence="2" key="1">
    <citation type="submission" date="2023-02" db="EMBL/GenBank/DDBJ databases">
        <authorList>
            <person name="Palmer J.M."/>
        </authorList>
    </citation>
    <scope>NUCLEOTIDE SEQUENCE</scope>
    <source>
        <strain evidence="2">FW57</strain>
    </source>
</reference>
<comment type="caution">
    <text evidence="2">The sequence shown here is derived from an EMBL/GenBank/DDBJ whole genome shotgun (WGS) entry which is preliminary data.</text>
</comment>
<evidence type="ECO:0000256" key="1">
    <source>
        <dbReference type="SAM" id="SignalP"/>
    </source>
</evidence>
<keyword evidence="3" id="KW-1185">Reference proteome</keyword>
<evidence type="ECO:0000313" key="3">
    <source>
        <dbReference type="Proteomes" id="UP001197093"/>
    </source>
</evidence>
<feature type="chain" id="PRO_5042016266" description="Apple domain-containing protein" evidence="1">
    <location>
        <begin position="20"/>
        <end position="203"/>
    </location>
</feature>